<evidence type="ECO:0000256" key="4">
    <source>
        <dbReference type="ARBA" id="ARBA00022833"/>
    </source>
</evidence>
<comment type="caution">
    <text evidence="13">The sequence shown here is derived from an EMBL/GenBank/DDBJ whole genome shotgun (WGS) entry which is preliminary data.</text>
</comment>
<dbReference type="Proteomes" id="UP000323000">
    <property type="component" value="Chromosome 1"/>
</dbReference>
<evidence type="ECO:0000256" key="7">
    <source>
        <dbReference type="ARBA" id="ARBA00023163"/>
    </source>
</evidence>
<feature type="compositionally biased region" description="Low complexity" evidence="10">
    <location>
        <begin position="69"/>
        <end position="87"/>
    </location>
</feature>
<reference evidence="14" key="1">
    <citation type="journal article" date="2019" name="Gigascience">
        <title>De novo genome assembly of the endangered Acer yangbiense, a plant species with extremely small populations endemic to Yunnan Province, China.</title>
        <authorList>
            <person name="Yang J."/>
            <person name="Wariss H.M."/>
            <person name="Tao L."/>
            <person name="Zhang R."/>
            <person name="Yun Q."/>
            <person name="Hollingsworth P."/>
            <person name="Dao Z."/>
            <person name="Luo G."/>
            <person name="Guo H."/>
            <person name="Ma Y."/>
            <person name="Sun W."/>
        </authorList>
    </citation>
    <scope>NUCLEOTIDE SEQUENCE [LARGE SCALE GENOMIC DNA]</scope>
    <source>
        <strain evidence="14">cv. Malutang</strain>
    </source>
</reference>
<evidence type="ECO:0000256" key="5">
    <source>
        <dbReference type="ARBA" id="ARBA00023015"/>
    </source>
</evidence>
<dbReference type="SUPFAM" id="SSF103612">
    <property type="entry name" value="SBT domain"/>
    <property type="match status" value="1"/>
</dbReference>
<evidence type="ECO:0000313" key="13">
    <source>
        <dbReference type="EMBL" id="TXG71487.1"/>
    </source>
</evidence>
<keyword evidence="2" id="KW-0479">Metal-binding</keyword>
<dbReference type="GO" id="GO:0008270">
    <property type="term" value="F:zinc ion binding"/>
    <property type="evidence" value="ECO:0007669"/>
    <property type="project" value="UniProtKB-KW"/>
</dbReference>
<evidence type="ECO:0000256" key="3">
    <source>
        <dbReference type="ARBA" id="ARBA00022771"/>
    </source>
</evidence>
<keyword evidence="4" id="KW-0862">Zinc</keyword>
<dbReference type="FunFam" id="4.10.1100.10:FF:000001">
    <property type="entry name" value="Squamosa promoter-binding-like protein 14"/>
    <property type="match status" value="1"/>
</dbReference>
<feature type="transmembrane region" description="Helical" evidence="11">
    <location>
        <begin position="1036"/>
        <end position="1054"/>
    </location>
</feature>
<dbReference type="InterPro" id="IPR036893">
    <property type="entry name" value="SBP_sf"/>
</dbReference>
<dbReference type="PROSITE" id="PS51141">
    <property type="entry name" value="ZF_SBP"/>
    <property type="match status" value="1"/>
</dbReference>
<comment type="subcellular location">
    <subcellularLocation>
        <location evidence="1">Nucleus</location>
    </subcellularLocation>
</comment>
<keyword evidence="14" id="KW-1185">Reference proteome</keyword>
<feature type="compositionally biased region" description="Polar residues" evidence="10">
    <location>
        <begin position="433"/>
        <end position="449"/>
    </location>
</feature>
<protein>
    <recommendedName>
        <fullName evidence="12">SBP-type domain-containing protein</fullName>
    </recommendedName>
</protein>
<keyword evidence="11" id="KW-0472">Membrane</keyword>
<organism evidence="13 14">
    <name type="scientific">Acer yangbiense</name>
    <dbReference type="NCBI Taxonomy" id="1000413"/>
    <lineage>
        <taxon>Eukaryota</taxon>
        <taxon>Viridiplantae</taxon>
        <taxon>Streptophyta</taxon>
        <taxon>Embryophyta</taxon>
        <taxon>Tracheophyta</taxon>
        <taxon>Spermatophyta</taxon>
        <taxon>Magnoliopsida</taxon>
        <taxon>eudicotyledons</taxon>
        <taxon>Gunneridae</taxon>
        <taxon>Pentapetalae</taxon>
        <taxon>rosids</taxon>
        <taxon>malvids</taxon>
        <taxon>Sapindales</taxon>
        <taxon>Sapindaceae</taxon>
        <taxon>Hippocastanoideae</taxon>
        <taxon>Acereae</taxon>
        <taxon>Acer</taxon>
    </lineage>
</organism>
<dbReference type="GO" id="GO:0005634">
    <property type="term" value="C:nucleus"/>
    <property type="evidence" value="ECO:0007669"/>
    <property type="project" value="UniProtKB-SubCell"/>
</dbReference>
<keyword evidence="3 9" id="KW-0863">Zinc-finger</keyword>
<evidence type="ECO:0000313" key="14">
    <source>
        <dbReference type="Proteomes" id="UP000323000"/>
    </source>
</evidence>
<keyword evidence="8" id="KW-0539">Nucleus</keyword>
<proteinExistence type="predicted"/>
<dbReference type="SUPFAM" id="SSF48403">
    <property type="entry name" value="Ankyrin repeat"/>
    <property type="match status" value="1"/>
</dbReference>
<keyword evidence="11" id="KW-1133">Transmembrane helix</keyword>
<dbReference type="InterPro" id="IPR004333">
    <property type="entry name" value="SBP_dom"/>
</dbReference>
<evidence type="ECO:0000256" key="11">
    <source>
        <dbReference type="SAM" id="Phobius"/>
    </source>
</evidence>
<feature type="region of interest" description="Disordered" evidence="10">
    <location>
        <begin position="431"/>
        <end position="461"/>
    </location>
</feature>
<dbReference type="Pfam" id="PF26102">
    <property type="entry name" value="Ig_SPL7"/>
    <property type="match status" value="1"/>
</dbReference>
<keyword evidence="5" id="KW-0805">Transcription regulation</keyword>
<keyword evidence="11" id="KW-0812">Transmembrane</keyword>
<dbReference type="Gene3D" id="4.10.1100.10">
    <property type="entry name" value="Transcription factor, SBP-box domain"/>
    <property type="match status" value="1"/>
</dbReference>
<evidence type="ECO:0000256" key="1">
    <source>
        <dbReference type="ARBA" id="ARBA00004123"/>
    </source>
</evidence>
<keyword evidence="6" id="KW-0238">DNA-binding</keyword>
<evidence type="ECO:0000256" key="2">
    <source>
        <dbReference type="ARBA" id="ARBA00022723"/>
    </source>
</evidence>
<dbReference type="EMBL" id="VAHF01000001">
    <property type="protein sequence ID" value="TXG71487.1"/>
    <property type="molecule type" value="Genomic_DNA"/>
</dbReference>
<feature type="compositionally biased region" description="Low complexity" evidence="10">
    <location>
        <begin position="450"/>
        <end position="461"/>
    </location>
</feature>
<dbReference type="Pfam" id="PF03110">
    <property type="entry name" value="SBP"/>
    <property type="match status" value="1"/>
</dbReference>
<evidence type="ECO:0000256" key="9">
    <source>
        <dbReference type="PROSITE-ProRule" id="PRU00470"/>
    </source>
</evidence>
<evidence type="ECO:0000256" key="10">
    <source>
        <dbReference type="SAM" id="MobiDB-lite"/>
    </source>
</evidence>
<evidence type="ECO:0000256" key="8">
    <source>
        <dbReference type="ARBA" id="ARBA00023242"/>
    </source>
</evidence>
<dbReference type="OrthoDB" id="514967at2759"/>
<sequence>METKYGGKAGKFYGPVVSDLKAAGKKSLEWDLNDWKWDGDLFTASPLNSVPSDCRSRQLFPVAPELPVNGGLSNSSSSCSEDNNVGSDKGKRELEKRRRVVAVEDEELNNDEAAGSLNLKLGGQVYPIMDGNAKSGKKTKIVGNTSNRAVCQVEDCRADLSNAKDYHRRHKVCDMHSKATRALVGNVMQRFCQQCSRFHILQEFDEGKRSCRRRLAGHNKRRRKTHPDNVVNAASLNDERGSSYLLISLLRILSNMHSNNTDQTKDQDLLSHLIRNLASLVGTNNGRNISGLLQGSQGLLNTGASAGNVEKVPDVVSAVPQPAGPSSSAYKIDNCVGVSDRQASMSQHGTIPASDLMQKRICVNDAQGLGVPALSGSQSTAKANELEDTFRRGKMNNIDLNNVYDDSQDLGENLQRSHAAVNSENGSLHCPSWLQTDSHKSSPPQTSANSDSTFSQSPSSSSGEAQNIGLCCALNEPVVIKYALKQSRTDRIVFKLFGKDPNDFPVVVRRQILDWLSHSPTEIESYIRPGCIILTIYLRLGKPTWEELCCDMGSSLRRLLDGSNDPFWRTGWLYARVQHSMAFIYNGVLSLSLSLSLFGRVSMIGCGGQVVLDTPLPLKSHKHCRISSIKPIAVSVSERAKFIIKGFNLIQSTMRLLCALEGKYLVEETCLDLVDGADIVNEHDELQSLSFQCSIPNVSGRGFIEIEDHGLSSSFFPFIVAEQEVCSEICMLESVIEVADTFDDLQKEAEMAEFKNQALDFLHEMGWLLHRSRVKFRLGHLNPSSDLFPFKRFRWLMEYSMEHDWCAVVKKLLSILFDGTVDPGEHNSIELALLEIGLLHRAVKRNCRPMVELLLRYAPDKVLDKPGSEQKHLVEGGYNSFVFKPDIIGPAGLTPLHVAASMDDAENVLDALTDDPGLVGIEVWKTACDSTGLTPNDYASLRDHYSYIHLVQRKINKKSSETGHVALDIPDSSLSDVNSKQKQLSDMNNNKSMLYRVVSLQTEKMEPKAMQQRHCRLCEHKPAYGNTRTSLVYRPAMLSMVAIAAVCVCVALLFKSSPEVLYIFRPFRWEMLKYGSS</sequence>
<name>A0A5C7IQ23_9ROSI</name>
<dbReference type="AlphaFoldDB" id="A0A5C7IQ23"/>
<feature type="region of interest" description="Disordered" evidence="10">
    <location>
        <begin position="67"/>
        <end position="98"/>
    </location>
</feature>
<feature type="domain" description="SBP-type" evidence="12">
    <location>
        <begin position="148"/>
        <end position="225"/>
    </location>
</feature>
<accession>A0A5C7IQ23</accession>
<dbReference type="Gene3D" id="1.25.40.20">
    <property type="entry name" value="Ankyrin repeat-containing domain"/>
    <property type="match status" value="1"/>
</dbReference>
<gene>
    <name evidence="13" type="ORF">EZV62_000066</name>
</gene>
<dbReference type="InterPro" id="IPR044817">
    <property type="entry name" value="SBP-like"/>
</dbReference>
<keyword evidence="7" id="KW-0804">Transcription</keyword>
<dbReference type="PANTHER" id="PTHR31251:SF211">
    <property type="entry name" value="SQUAMOSA PROMOTER-BINDING-LIKE PROTEIN 1"/>
    <property type="match status" value="1"/>
</dbReference>
<evidence type="ECO:0000256" key="6">
    <source>
        <dbReference type="ARBA" id="ARBA00023125"/>
    </source>
</evidence>
<dbReference type="GO" id="GO:0003677">
    <property type="term" value="F:DNA binding"/>
    <property type="evidence" value="ECO:0007669"/>
    <property type="project" value="UniProtKB-KW"/>
</dbReference>
<dbReference type="InterPro" id="IPR036770">
    <property type="entry name" value="Ankyrin_rpt-contain_sf"/>
</dbReference>
<evidence type="ECO:0000259" key="12">
    <source>
        <dbReference type="PROSITE" id="PS51141"/>
    </source>
</evidence>
<dbReference type="PANTHER" id="PTHR31251">
    <property type="entry name" value="SQUAMOSA PROMOTER-BINDING-LIKE PROTEIN 4"/>
    <property type="match status" value="1"/>
</dbReference>